<dbReference type="SUPFAM" id="SSF52540">
    <property type="entry name" value="P-loop containing nucleoside triphosphate hydrolases"/>
    <property type="match status" value="1"/>
</dbReference>
<dbReference type="Pfam" id="PF13177">
    <property type="entry name" value="DNA_pol3_delta2"/>
    <property type="match status" value="1"/>
</dbReference>
<dbReference type="Gene3D" id="3.40.50.300">
    <property type="entry name" value="P-loop containing nucleotide triphosphate hydrolases"/>
    <property type="match status" value="1"/>
</dbReference>
<dbReference type="EMBL" id="PFMC01000013">
    <property type="protein sequence ID" value="PIY95333.1"/>
    <property type="molecule type" value="Genomic_DNA"/>
</dbReference>
<proteinExistence type="predicted"/>
<protein>
    <recommendedName>
        <fullName evidence="3">DNA polymerase III subunit delta</fullName>
    </recommendedName>
</protein>
<reference evidence="2" key="1">
    <citation type="submission" date="2017-09" db="EMBL/GenBank/DDBJ databases">
        <title>Depth-based differentiation of microbial function through sediment-hosted aquifers and enrichment of novel symbionts in the deep terrestrial subsurface.</title>
        <authorList>
            <person name="Probst A.J."/>
            <person name="Ladd B."/>
            <person name="Jarett J.K."/>
            <person name="Geller-Mcgrath D.E."/>
            <person name="Sieber C.M.K."/>
            <person name="Emerson J.B."/>
            <person name="Anantharaman K."/>
            <person name="Thomas B.C."/>
            <person name="Malmstrom R."/>
            <person name="Stieglmeier M."/>
            <person name="Klingl A."/>
            <person name="Woyke T."/>
            <person name="Ryan C.M."/>
            <person name="Banfield J.F."/>
        </authorList>
    </citation>
    <scope>NUCLEOTIDE SEQUENCE [LARGE SCALE GENOMIC DNA]</scope>
</reference>
<comment type="caution">
    <text evidence="1">The sequence shown here is derived from an EMBL/GenBank/DDBJ whole genome shotgun (WGS) entry which is preliminary data.</text>
</comment>
<dbReference type="PANTHER" id="PTHR11669">
    <property type="entry name" value="REPLICATION FACTOR C / DNA POLYMERASE III GAMMA-TAU SUBUNIT"/>
    <property type="match status" value="1"/>
</dbReference>
<name>A0A2M7REZ4_9BACT</name>
<gene>
    <name evidence="1" type="ORF">COY67_00560</name>
</gene>
<dbReference type="InterPro" id="IPR050238">
    <property type="entry name" value="DNA_Rep/Repair_Clamp_Loader"/>
</dbReference>
<sequence>MEIKNDQKWPIIGHHNIVSYLQNSVAKKQFVHAYLFSGAESIGKSTVADHFIRSLLCLDKQSGQVDCQCQSCQQYQRHLHSDCFTLSLAEDKKNIPIEQIREWQSALSRKSFLSQYRVGLVNGVEHLSLGAANALLKTIEEPSANTIIILLTHDSNLLLPTIISRSQVIHFKKVIDREIFLGLLDQGIERQTASLITQLAQGLPGKALALSQSADLLSQEKENIVEILNLWQQKLDQKWVFLDNYLKNYEGIAKSKQAQLLLDRMLLIYRELYLIKNNNVDSQFLSNWQEELAKIAQQYEWQKLLSIGDKIFYIKSKWLYNPNPRLMLEDLLLNI</sequence>
<dbReference type="Proteomes" id="UP000228689">
    <property type="component" value="Unassembled WGS sequence"/>
</dbReference>
<evidence type="ECO:0008006" key="3">
    <source>
        <dbReference type="Google" id="ProtNLM"/>
    </source>
</evidence>
<dbReference type="GO" id="GO:0006261">
    <property type="term" value="P:DNA-templated DNA replication"/>
    <property type="evidence" value="ECO:0007669"/>
    <property type="project" value="TreeGrafter"/>
</dbReference>
<dbReference type="InterPro" id="IPR027417">
    <property type="entry name" value="P-loop_NTPase"/>
</dbReference>
<dbReference type="AlphaFoldDB" id="A0A2M7REZ4"/>
<evidence type="ECO:0000313" key="1">
    <source>
        <dbReference type="EMBL" id="PIY95333.1"/>
    </source>
</evidence>
<evidence type="ECO:0000313" key="2">
    <source>
        <dbReference type="Proteomes" id="UP000228689"/>
    </source>
</evidence>
<dbReference type="PANTHER" id="PTHR11669:SF8">
    <property type="entry name" value="DNA POLYMERASE III SUBUNIT DELTA"/>
    <property type="match status" value="1"/>
</dbReference>
<accession>A0A2M7REZ4</accession>
<organism evidence="1 2">
    <name type="scientific">Candidatus Komeilibacteria bacterium CG_4_10_14_0_8_um_filter_37_78</name>
    <dbReference type="NCBI Taxonomy" id="1974471"/>
    <lineage>
        <taxon>Bacteria</taxon>
        <taxon>Candidatus Komeiliibacteriota</taxon>
    </lineage>
</organism>